<evidence type="ECO:0000256" key="2">
    <source>
        <dbReference type="ARBA" id="ARBA00022898"/>
    </source>
</evidence>
<reference evidence="6" key="1">
    <citation type="journal article" date="2016" name="Genome Biol. Evol.">
        <title>Comparative 'omics' of the Fusarium fujikuroi species complex highlights differences in genetic potential and metabolite synthesis.</title>
        <authorList>
            <person name="Niehaus E.-M."/>
            <person name="Muensterkoetter M."/>
            <person name="Proctor R.H."/>
            <person name="Brown D.W."/>
            <person name="Sharon A."/>
            <person name="Idan Y."/>
            <person name="Oren-Young L."/>
            <person name="Sieber C.M."/>
            <person name="Novak O."/>
            <person name="Pencik A."/>
            <person name="Tarkowska D."/>
            <person name="Hromadova K."/>
            <person name="Freeman S."/>
            <person name="Maymon M."/>
            <person name="Elazar M."/>
            <person name="Youssef S.A."/>
            <person name="El-Shabrawy E.S.M."/>
            <person name="Shalaby A.B.A."/>
            <person name="Houterman P."/>
            <person name="Brock N.L."/>
            <person name="Burkhardt I."/>
            <person name="Tsavkelova E.A."/>
            <person name="Dickschat J.S."/>
            <person name="Galuszka P."/>
            <person name="Gueldener U."/>
            <person name="Tudzynski B."/>
        </authorList>
    </citation>
    <scope>NUCLEOTIDE SEQUENCE [LARGE SCALE GENOMIC DNA]</scope>
    <source>
        <strain evidence="6">ET1</strain>
    </source>
</reference>
<dbReference type="Proteomes" id="UP000183971">
    <property type="component" value="Unassembled WGS sequence"/>
</dbReference>
<dbReference type="EMBL" id="FJOF01000009">
    <property type="protein sequence ID" value="CZR45096.1"/>
    <property type="molecule type" value="Genomic_DNA"/>
</dbReference>
<dbReference type="GO" id="GO:0006567">
    <property type="term" value="P:L-threonine catabolic process"/>
    <property type="evidence" value="ECO:0007669"/>
    <property type="project" value="TreeGrafter"/>
</dbReference>
<evidence type="ECO:0000313" key="5">
    <source>
        <dbReference type="EMBL" id="CZR45096.1"/>
    </source>
</evidence>
<keyword evidence="2" id="KW-0663">Pyridoxal phosphate</keyword>
<protein>
    <submittedName>
        <fullName evidence="5">Probable threonine dehydratase, mitochondrial</fullName>
    </submittedName>
</protein>
<organism evidence="5 6">
    <name type="scientific">Fusarium proliferatum (strain ET1)</name>
    <name type="common">Orchid endophyte fungus</name>
    <dbReference type="NCBI Taxonomy" id="1227346"/>
    <lineage>
        <taxon>Eukaryota</taxon>
        <taxon>Fungi</taxon>
        <taxon>Dikarya</taxon>
        <taxon>Ascomycota</taxon>
        <taxon>Pezizomycotina</taxon>
        <taxon>Sordariomycetes</taxon>
        <taxon>Hypocreomycetidae</taxon>
        <taxon>Hypocreales</taxon>
        <taxon>Nectriaceae</taxon>
        <taxon>Fusarium</taxon>
        <taxon>Fusarium fujikuroi species complex</taxon>
    </lineage>
</organism>
<comment type="caution">
    <text evidence="5">The sequence shown here is derived from an EMBL/GenBank/DDBJ whole genome shotgun (WGS) entry which is preliminary data.</text>
</comment>
<feature type="domain" description="Tryptophan synthase beta chain-like PALP" evidence="4">
    <location>
        <begin position="35"/>
        <end position="297"/>
    </location>
</feature>
<dbReference type="InterPro" id="IPR001926">
    <property type="entry name" value="TrpB-like_PALP"/>
</dbReference>
<dbReference type="InterPro" id="IPR050147">
    <property type="entry name" value="Ser/Thr_Dehydratase"/>
</dbReference>
<dbReference type="GeneID" id="42060585"/>
<evidence type="ECO:0000259" key="4">
    <source>
        <dbReference type="Pfam" id="PF00291"/>
    </source>
</evidence>
<dbReference type="GO" id="GO:0003941">
    <property type="term" value="F:L-serine ammonia-lyase activity"/>
    <property type="evidence" value="ECO:0007669"/>
    <property type="project" value="TreeGrafter"/>
</dbReference>
<evidence type="ECO:0000256" key="3">
    <source>
        <dbReference type="ARBA" id="ARBA00023239"/>
    </source>
</evidence>
<dbReference type="SUPFAM" id="SSF53686">
    <property type="entry name" value="Tryptophan synthase beta subunit-like PLP-dependent enzymes"/>
    <property type="match status" value="1"/>
</dbReference>
<accession>A0A1L7VYN6</accession>
<keyword evidence="3" id="KW-0456">Lyase</keyword>
<sequence length="391" mass="42235">MYDLGSIKCLATAEANLAQYLQLILTARVHGVTNSTPLTKAHGLSEELGCNIMFKREDTQPGYSYRLRGIYNRMANLDKERRWKGVITSSASDALAVSYAAKECQTPSIIVLPENTAKAKINELKRLGSTVKLHGLSADATKKESMRLQSLHDLIFIPRPGDEYIIAGHGTVGQEIIQQTIHSQVYAVFCPIACGTLIAGLGIYLKRIAPHIKIIGVQLHDSADISRLIHCKGQSKLEEHLLSRKISPKVARICSDVMDDIVQVTMNEVLIATKNIYEDTRQLVNTEGVLAVAGMKSWITSKGLVGSETDFIAITSEAQLDFSEISCIVKQASLAEMAMGSDGDSGIDSLMHGTGTASTCAGDGWSSSTTVVGAETCASFASDVDARLWNS</sequence>
<dbReference type="InterPro" id="IPR036052">
    <property type="entry name" value="TrpB-like_PALP_sf"/>
</dbReference>
<dbReference type="PANTHER" id="PTHR48078">
    <property type="entry name" value="THREONINE DEHYDRATASE, MITOCHONDRIAL-RELATED"/>
    <property type="match status" value="1"/>
</dbReference>
<comment type="cofactor">
    <cofactor evidence="1">
        <name>pyridoxal 5'-phosphate</name>
        <dbReference type="ChEBI" id="CHEBI:597326"/>
    </cofactor>
</comment>
<evidence type="ECO:0000313" key="6">
    <source>
        <dbReference type="Proteomes" id="UP000183971"/>
    </source>
</evidence>
<name>A0A1L7VYN6_FUSPR</name>
<dbReference type="VEuPathDB" id="FungiDB:FPRO_15730"/>
<proteinExistence type="predicted"/>
<dbReference type="GO" id="GO:0004794">
    <property type="term" value="F:threonine deaminase activity"/>
    <property type="evidence" value="ECO:0007669"/>
    <property type="project" value="TreeGrafter"/>
</dbReference>
<dbReference type="Pfam" id="PF00291">
    <property type="entry name" value="PALP"/>
    <property type="match status" value="1"/>
</dbReference>
<dbReference type="RefSeq" id="XP_031085630.1">
    <property type="nucleotide sequence ID" value="XM_031219920.1"/>
</dbReference>
<evidence type="ECO:0000256" key="1">
    <source>
        <dbReference type="ARBA" id="ARBA00001933"/>
    </source>
</evidence>
<dbReference type="AlphaFoldDB" id="A0A1L7VYN6"/>
<keyword evidence="6" id="KW-1185">Reference proteome</keyword>
<dbReference type="GO" id="GO:0009097">
    <property type="term" value="P:isoleucine biosynthetic process"/>
    <property type="evidence" value="ECO:0007669"/>
    <property type="project" value="TreeGrafter"/>
</dbReference>
<gene>
    <name evidence="5" type="ORF">FPRO_15730</name>
</gene>
<dbReference type="GO" id="GO:0006565">
    <property type="term" value="P:L-serine catabolic process"/>
    <property type="evidence" value="ECO:0007669"/>
    <property type="project" value="TreeGrafter"/>
</dbReference>
<dbReference type="Gene3D" id="3.40.50.1100">
    <property type="match status" value="2"/>
</dbReference>
<dbReference type="PANTHER" id="PTHR48078:SF11">
    <property type="entry name" value="THREONINE DEHYDRATASE, MITOCHONDRIAL"/>
    <property type="match status" value="1"/>
</dbReference>